<feature type="region of interest" description="Disordered" evidence="1">
    <location>
        <begin position="201"/>
        <end position="243"/>
    </location>
</feature>
<gene>
    <name evidence="2" type="ORF">HRR80_008685</name>
</gene>
<feature type="region of interest" description="Disordered" evidence="1">
    <location>
        <begin position="265"/>
        <end position="327"/>
    </location>
</feature>
<dbReference type="InterPro" id="IPR018555">
    <property type="entry name" value="C630.06c-like"/>
</dbReference>
<feature type="compositionally biased region" description="Low complexity" evidence="1">
    <location>
        <begin position="103"/>
        <end position="113"/>
    </location>
</feature>
<feature type="compositionally biased region" description="Basic residues" evidence="1">
    <location>
        <begin position="1"/>
        <end position="11"/>
    </location>
</feature>
<name>A0AAN6IQ75_EXODE</name>
<comment type="caution">
    <text evidence="2">The sequence shown here is derived from an EMBL/GenBank/DDBJ whole genome shotgun (WGS) entry which is preliminary data.</text>
</comment>
<proteinExistence type="predicted"/>
<dbReference type="Proteomes" id="UP001161757">
    <property type="component" value="Unassembled WGS sequence"/>
</dbReference>
<feature type="compositionally biased region" description="Polar residues" evidence="1">
    <location>
        <begin position="23"/>
        <end position="41"/>
    </location>
</feature>
<sequence>MFHVPNAKRIKRSELFQVDDDSQSQAGSETGSRAGSPAQSDADTDAVVPVPNYGFEYEIVEAGEAPNNRNQTPEQHDEEEEQEYQFRLFTTSSKPKTGQQPSTTTTTTTTTTTKPTIRLSRTPSPVPEGLSLSLSLDKAHFINPSRPETYYFTASLPQETIQILRRQYTEAALSTNDILVRAKATKWPGTSLPWRVIHVKKAADRTKKSSSQSNDDPGKVTVNVDGSTVKSKSKSKPGKKRRIVLRRRLAKKAEFAAQAQVAELTEKEKRTRRNREKKVKRKEREKRKKEMEKLAGAGPQMISNDWTRGEGGEGGGVSQNSDGDGSN</sequence>
<accession>A0AAN6IQ75</accession>
<dbReference type="EMBL" id="JAJGCB010000026">
    <property type="protein sequence ID" value="KAJ8987314.1"/>
    <property type="molecule type" value="Genomic_DNA"/>
</dbReference>
<dbReference type="Pfam" id="PF09428">
    <property type="entry name" value="DUF2011"/>
    <property type="match status" value="1"/>
</dbReference>
<feature type="region of interest" description="Disordered" evidence="1">
    <location>
        <begin position="1"/>
        <end position="129"/>
    </location>
</feature>
<reference evidence="2" key="1">
    <citation type="submission" date="2023-01" db="EMBL/GenBank/DDBJ databases">
        <title>Exophiala dermititidis isolated from Cystic Fibrosis Patient.</title>
        <authorList>
            <person name="Kurbessoian T."/>
            <person name="Crocker A."/>
            <person name="Murante D."/>
            <person name="Hogan D.A."/>
            <person name="Stajich J.E."/>
        </authorList>
    </citation>
    <scope>NUCLEOTIDE SEQUENCE</scope>
    <source>
        <strain evidence="2">Ex8</strain>
    </source>
</reference>
<feature type="compositionally biased region" description="Basic residues" evidence="1">
    <location>
        <begin position="270"/>
        <end position="287"/>
    </location>
</feature>
<feature type="compositionally biased region" description="Polar residues" evidence="1">
    <location>
        <begin position="88"/>
        <end position="102"/>
    </location>
</feature>
<protein>
    <submittedName>
        <fullName evidence="2">Uncharacterized protein</fullName>
    </submittedName>
</protein>
<evidence type="ECO:0000313" key="3">
    <source>
        <dbReference type="Proteomes" id="UP001161757"/>
    </source>
</evidence>
<feature type="compositionally biased region" description="Basic residues" evidence="1">
    <location>
        <begin position="231"/>
        <end position="243"/>
    </location>
</feature>
<evidence type="ECO:0000313" key="2">
    <source>
        <dbReference type="EMBL" id="KAJ8987314.1"/>
    </source>
</evidence>
<dbReference type="AlphaFoldDB" id="A0AAN6IQ75"/>
<feature type="compositionally biased region" description="Polar residues" evidence="1">
    <location>
        <begin position="318"/>
        <end position="327"/>
    </location>
</feature>
<evidence type="ECO:0000256" key="1">
    <source>
        <dbReference type="SAM" id="MobiDB-lite"/>
    </source>
</evidence>
<organism evidence="2 3">
    <name type="scientific">Exophiala dermatitidis</name>
    <name type="common">Black yeast-like fungus</name>
    <name type="synonym">Wangiella dermatitidis</name>
    <dbReference type="NCBI Taxonomy" id="5970"/>
    <lineage>
        <taxon>Eukaryota</taxon>
        <taxon>Fungi</taxon>
        <taxon>Dikarya</taxon>
        <taxon>Ascomycota</taxon>
        <taxon>Pezizomycotina</taxon>
        <taxon>Eurotiomycetes</taxon>
        <taxon>Chaetothyriomycetidae</taxon>
        <taxon>Chaetothyriales</taxon>
        <taxon>Herpotrichiellaceae</taxon>
        <taxon>Exophiala</taxon>
    </lineage>
</organism>